<dbReference type="EMBL" id="QRVZ01000024">
    <property type="protein sequence ID" value="RGS80370.1"/>
    <property type="molecule type" value="Genomic_DNA"/>
</dbReference>
<evidence type="ECO:0000313" key="3">
    <source>
        <dbReference type="Proteomes" id="UP000266492"/>
    </source>
</evidence>
<proteinExistence type="predicted"/>
<protein>
    <submittedName>
        <fullName evidence="2">Uncharacterized protein</fullName>
    </submittedName>
</protein>
<dbReference type="Proteomes" id="UP000266492">
    <property type="component" value="Unassembled WGS sequence"/>
</dbReference>
<accession>A0A395VT68</accession>
<evidence type="ECO:0000313" key="2">
    <source>
        <dbReference type="EMBL" id="RGS80370.1"/>
    </source>
</evidence>
<evidence type="ECO:0000256" key="1">
    <source>
        <dbReference type="SAM" id="Coils"/>
    </source>
</evidence>
<organism evidence="2 3">
    <name type="scientific">Bacteroides ovatus</name>
    <dbReference type="NCBI Taxonomy" id="28116"/>
    <lineage>
        <taxon>Bacteria</taxon>
        <taxon>Pseudomonadati</taxon>
        <taxon>Bacteroidota</taxon>
        <taxon>Bacteroidia</taxon>
        <taxon>Bacteroidales</taxon>
        <taxon>Bacteroidaceae</taxon>
        <taxon>Bacteroides</taxon>
    </lineage>
</organism>
<reference evidence="2 3" key="1">
    <citation type="submission" date="2018-08" db="EMBL/GenBank/DDBJ databases">
        <title>A genome reference for cultivated species of the human gut microbiota.</title>
        <authorList>
            <person name="Zou Y."/>
            <person name="Xue W."/>
            <person name="Luo G."/>
        </authorList>
    </citation>
    <scope>NUCLEOTIDE SEQUENCE [LARGE SCALE GENOMIC DNA]</scope>
    <source>
        <strain evidence="2 3">AF20-9LB</strain>
    </source>
</reference>
<keyword evidence="1" id="KW-0175">Coiled coil</keyword>
<name>A0A395VT68_BACOV</name>
<comment type="caution">
    <text evidence="2">The sequence shown here is derived from an EMBL/GenBank/DDBJ whole genome shotgun (WGS) entry which is preliminary data.</text>
</comment>
<gene>
    <name evidence="2" type="ORF">DWX70_21635</name>
</gene>
<sequence>MERVKGYTAEARNLNRAIDNIRAKITTNRNKLMEIDGYVTSERLRNILLGKEEQEKTIISYFDKFIEQYKLKVGALATHKTYPNFHSISPIFFP</sequence>
<dbReference type="AlphaFoldDB" id="A0A395VT68"/>
<feature type="coiled-coil region" evidence="1">
    <location>
        <begin position="4"/>
        <end position="31"/>
    </location>
</feature>